<proteinExistence type="predicted"/>
<reference evidence="4" key="1">
    <citation type="submission" date="2015-01" db="EMBL/GenBank/DDBJ databases">
        <authorList>
            <person name="Aksoy S."/>
            <person name="Warren W."/>
            <person name="Wilson R.K."/>
        </authorList>
    </citation>
    <scope>NUCLEOTIDE SEQUENCE [LARGE SCALE GENOMIC DNA]</scope>
    <source>
        <strain evidence="4">IAEA</strain>
    </source>
</reference>
<feature type="transmembrane region" description="Helical" evidence="2">
    <location>
        <begin position="83"/>
        <end position="102"/>
    </location>
</feature>
<keyword evidence="4" id="KW-1185">Reference proteome</keyword>
<accession>A0A1B0BAU9</accession>
<evidence type="ECO:0000256" key="2">
    <source>
        <dbReference type="SAM" id="Phobius"/>
    </source>
</evidence>
<dbReference type="Proteomes" id="UP000092460">
    <property type="component" value="Unassembled WGS sequence"/>
</dbReference>
<feature type="region of interest" description="Disordered" evidence="1">
    <location>
        <begin position="184"/>
        <end position="225"/>
    </location>
</feature>
<name>A0A1B0BAU9_9MUSC</name>
<keyword evidence="2" id="KW-0472">Membrane</keyword>
<dbReference type="AlphaFoldDB" id="A0A1B0BAU9"/>
<keyword evidence="2" id="KW-0812">Transmembrane</keyword>
<reference evidence="3" key="2">
    <citation type="submission" date="2020-05" db="UniProtKB">
        <authorList>
            <consortium name="EnsemblMetazoa"/>
        </authorList>
    </citation>
    <scope>IDENTIFICATION</scope>
    <source>
        <strain evidence="3">IAEA</strain>
    </source>
</reference>
<evidence type="ECO:0000313" key="4">
    <source>
        <dbReference type="Proteomes" id="UP000092460"/>
    </source>
</evidence>
<evidence type="ECO:0000256" key="1">
    <source>
        <dbReference type="SAM" id="MobiDB-lite"/>
    </source>
</evidence>
<evidence type="ECO:0000313" key="3">
    <source>
        <dbReference type="EnsemblMetazoa" id="GPPI024235-PA"/>
    </source>
</evidence>
<feature type="compositionally biased region" description="Polar residues" evidence="1">
    <location>
        <begin position="184"/>
        <end position="197"/>
    </location>
</feature>
<sequence>MPGTTDAPVTQHAIKENTTEPFRAQNNSKSILFNIVRKVKAMKENPEPSKNFVFGLAPVPNTNKLQGNVVSSLNITFSTSPSLLPSISLMPLFIIMFTLFSINKRRTRSPISFPKLALKGAIKLEPKQTTFDVSFTSARSLETITMRPVNPCWRSVSTHTPPAGPPPNITKVQQLSGSRLTISLSRNESSPGKSSISPVLMLKQAPCHGQRTRPSPTTPLKAKIQ</sequence>
<organism evidence="3 4">
    <name type="scientific">Glossina palpalis gambiensis</name>
    <dbReference type="NCBI Taxonomy" id="67801"/>
    <lineage>
        <taxon>Eukaryota</taxon>
        <taxon>Metazoa</taxon>
        <taxon>Ecdysozoa</taxon>
        <taxon>Arthropoda</taxon>
        <taxon>Hexapoda</taxon>
        <taxon>Insecta</taxon>
        <taxon>Pterygota</taxon>
        <taxon>Neoptera</taxon>
        <taxon>Endopterygota</taxon>
        <taxon>Diptera</taxon>
        <taxon>Brachycera</taxon>
        <taxon>Muscomorpha</taxon>
        <taxon>Hippoboscoidea</taxon>
        <taxon>Glossinidae</taxon>
        <taxon>Glossina</taxon>
    </lineage>
</organism>
<dbReference type="EMBL" id="JXJN01011153">
    <property type="status" value="NOT_ANNOTATED_CDS"/>
    <property type="molecule type" value="Genomic_DNA"/>
</dbReference>
<dbReference type="VEuPathDB" id="VectorBase:GPPI024235"/>
<keyword evidence="2" id="KW-1133">Transmembrane helix</keyword>
<protein>
    <submittedName>
        <fullName evidence="3">Uncharacterized protein</fullName>
    </submittedName>
</protein>
<dbReference type="EnsemblMetazoa" id="GPPI024235-RA">
    <property type="protein sequence ID" value="GPPI024235-PA"/>
    <property type="gene ID" value="GPPI024235"/>
</dbReference>